<gene>
    <name evidence="1" type="ORF">EZS28_045876</name>
</gene>
<name>A0A5J4TK10_9EUKA</name>
<organism evidence="1 2">
    <name type="scientific">Streblomastix strix</name>
    <dbReference type="NCBI Taxonomy" id="222440"/>
    <lineage>
        <taxon>Eukaryota</taxon>
        <taxon>Metamonada</taxon>
        <taxon>Preaxostyla</taxon>
        <taxon>Oxymonadida</taxon>
        <taxon>Streblomastigidae</taxon>
        <taxon>Streblomastix</taxon>
    </lineage>
</organism>
<dbReference type="EMBL" id="SNRW01029627">
    <property type="protein sequence ID" value="KAA6358597.1"/>
    <property type="molecule type" value="Genomic_DNA"/>
</dbReference>
<dbReference type="AlphaFoldDB" id="A0A5J4TK10"/>
<evidence type="ECO:0000313" key="1">
    <source>
        <dbReference type="EMBL" id="KAA6358597.1"/>
    </source>
</evidence>
<dbReference type="Proteomes" id="UP000324800">
    <property type="component" value="Unassembled WGS sequence"/>
</dbReference>
<reference evidence="1 2" key="1">
    <citation type="submission" date="2019-03" db="EMBL/GenBank/DDBJ databases">
        <title>Single cell metagenomics reveals metabolic interactions within the superorganism composed of flagellate Streblomastix strix and complex community of Bacteroidetes bacteria on its surface.</title>
        <authorList>
            <person name="Treitli S.C."/>
            <person name="Kolisko M."/>
            <person name="Husnik F."/>
            <person name="Keeling P."/>
            <person name="Hampl V."/>
        </authorList>
    </citation>
    <scope>NUCLEOTIDE SEQUENCE [LARGE SCALE GENOMIC DNA]</scope>
    <source>
        <strain evidence="1">ST1C</strain>
    </source>
</reference>
<comment type="caution">
    <text evidence="1">The sequence shown here is derived from an EMBL/GenBank/DDBJ whole genome shotgun (WGS) entry which is preliminary data.</text>
</comment>
<proteinExistence type="predicted"/>
<protein>
    <submittedName>
        <fullName evidence="1">Uncharacterized protein</fullName>
    </submittedName>
</protein>
<sequence>MCDEDYSIINMNMNQETTQESDPLKLRQLNILGYTEPSILDIRYDALDAADDIFEARLRLESSITKKNNRSNFSS</sequence>
<accession>A0A5J4TK10</accession>
<evidence type="ECO:0000313" key="2">
    <source>
        <dbReference type="Proteomes" id="UP000324800"/>
    </source>
</evidence>